<sequence>MAAVAVSSWALKGTTRDYVIGDYLHPATAVTDVPQQYLTPGYVFGIIRGFTGHSTFWRAGAAMISKMGGLPPPAGFHTVLAAPHTDVSSALPGVLPWDRDRCTLDLIELTGAEVATLQVRLRQKPGLPCMEWFCYATPQTIFLMGWSATHAFSPASRLAQDIIYSSRFHQLDVRLPRYCEGSQTQGWTGPASTAPPHDPFSKIAV</sequence>
<keyword evidence="3" id="KW-1185">Reference proteome</keyword>
<dbReference type="AlphaFoldDB" id="A0A9W6Y582"/>
<reference evidence="2" key="1">
    <citation type="submission" date="2023-04" db="EMBL/GenBank/DDBJ databases">
        <title>Phytophthora fragariaefolia NBRC 109709.</title>
        <authorList>
            <person name="Ichikawa N."/>
            <person name="Sato H."/>
            <person name="Tonouchi N."/>
        </authorList>
    </citation>
    <scope>NUCLEOTIDE SEQUENCE</scope>
    <source>
        <strain evidence="2">NBRC 109709</strain>
    </source>
</reference>
<name>A0A9W6Y582_9STRA</name>
<protein>
    <submittedName>
        <fullName evidence="2">Unnamed protein product</fullName>
    </submittedName>
</protein>
<proteinExistence type="predicted"/>
<evidence type="ECO:0000256" key="1">
    <source>
        <dbReference type="SAM" id="MobiDB-lite"/>
    </source>
</evidence>
<gene>
    <name evidence="2" type="ORF">Pfra01_002217800</name>
</gene>
<dbReference type="EMBL" id="BSXT01003302">
    <property type="protein sequence ID" value="GMF53564.1"/>
    <property type="molecule type" value="Genomic_DNA"/>
</dbReference>
<comment type="caution">
    <text evidence="2">The sequence shown here is derived from an EMBL/GenBank/DDBJ whole genome shotgun (WGS) entry which is preliminary data.</text>
</comment>
<organism evidence="2 3">
    <name type="scientific">Phytophthora fragariaefolia</name>
    <dbReference type="NCBI Taxonomy" id="1490495"/>
    <lineage>
        <taxon>Eukaryota</taxon>
        <taxon>Sar</taxon>
        <taxon>Stramenopiles</taxon>
        <taxon>Oomycota</taxon>
        <taxon>Peronosporomycetes</taxon>
        <taxon>Peronosporales</taxon>
        <taxon>Peronosporaceae</taxon>
        <taxon>Phytophthora</taxon>
    </lineage>
</organism>
<evidence type="ECO:0000313" key="2">
    <source>
        <dbReference type="EMBL" id="GMF53564.1"/>
    </source>
</evidence>
<accession>A0A9W6Y582</accession>
<feature type="region of interest" description="Disordered" evidence="1">
    <location>
        <begin position="185"/>
        <end position="205"/>
    </location>
</feature>
<evidence type="ECO:0000313" key="3">
    <source>
        <dbReference type="Proteomes" id="UP001165121"/>
    </source>
</evidence>
<dbReference type="Proteomes" id="UP001165121">
    <property type="component" value="Unassembled WGS sequence"/>
</dbReference>
<dbReference type="OrthoDB" id="146884at2759"/>